<dbReference type="InParanoid" id="A0A167KTK9"/>
<dbReference type="EMBL" id="KV440993">
    <property type="protein sequence ID" value="OAD68847.1"/>
    <property type="molecule type" value="Genomic_DNA"/>
</dbReference>
<dbReference type="VEuPathDB" id="FungiDB:PHYBLDRAFT_172703"/>
<accession>A0A167KTK9</accession>
<reference evidence="2" key="1">
    <citation type="submission" date="2015-06" db="EMBL/GenBank/DDBJ databases">
        <title>Expansion of signal transduction pathways in fungi by whole-genome duplication.</title>
        <authorList>
            <consortium name="DOE Joint Genome Institute"/>
            <person name="Corrochano L.M."/>
            <person name="Kuo A."/>
            <person name="Marcet-Houben M."/>
            <person name="Polaino S."/>
            <person name="Salamov A."/>
            <person name="Villalobos J.M."/>
            <person name="Alvarez M.I."/>
            <person name="Avalos J."/>
            <person name="Benito E.P."/>
            <person name="Benoit I."/>
            <person name="Burger G."/>
            <person name="Camino L.P."/>
            <person name="Canovas D."/>
            <person name="Cerda-Olmedo E."/>
            <person name="Cheng J.-F."/>
            <person name="Dominguez A."/>
            <person name="Elias M."/>
            <person name="Eslava A.P."/>
            <person name="Glaser F."/>
            <person name="Grimwood J."/>
            <person name="Gutierrez G."/>
            <person name="Heitman J."/>
            <person name="Henrissat B."/>
            <person name="Iturriaga E.A."/>
            <person name="Lang B.F."/>
            <person name="Lavin J.L."/>
            <person name="Lee S."/>
            <person name="Li W."/>
            <person name="Lindquist E."/>
            <person name="Lopez-Garcia S."/>
            <person name="Luque E.M."/>
            <person name="Marcos A.T."/>
            <person name="Martin J."/>
            <person name="McCluskey K."/>
            <person name="Medina H.R."/>
            <person name="Miralles-Duran A."/>
            <person name="Miyazaki A."/>
            <person name="Munoz-Torres E."/>
            <person name="Oguiza J.A."/>
            <person name="Ohm R."/>
            <person name="Olmedo M."/>
            <person name="Orejas M."/>
            <person name="Ortiz-Castellanos L."/>
            <person name="Pisabarro A.G."/>
            <person name="Rodriguez-Romero J."/>
            <person name="Ruiz-Herrera J."/>
            <person name="Ruiz-Vazquez R."/>
            <person name="Sanz C."/>
            <person name="Schackwitz W."/>
            <person name="Schmutz J."/>
            <person name="Shahriari M."/>
            <person name="Shelest E."/>
            <person name="Silva-Franco F."/>
            <person name="Soanes D."/>
            <person name="Syed K."/>
            <person name="Tagua V.G."/>
            <person name="Talbot N.J."/>
            <person name="Thon M."/>
            <person name="De vries R.P."/>
            <person name="Wiebenga A."/>
            <person name="Yadav J.S."/>
            <person name="Braun E.L."/>
            <person name="Baker S."/>
            <person name="Garre V."/>
            <person name="Horwitz B."/>
            <person name="Torres-Martinez S."/>
            <person name="Idnurm A."/>
            <person name="Herrera-Estrella A."/>
            <person name="Gabaldon T."/>
            <person name="Grigoriev I.V."/>
        </authorList>
    </citation>
    <scope>NUCLEOTIDE SEQUENCE [LARGE SCALE GENOMIC DNA]</scope>
    <source>
        <strain evidence="2">NRRL 1555(-)</strain>
    </source>
</reference>
<gene>
    <name evidence="1" type="ORF">PHYBLDRAFT_172703</name>
</gene>
<proteinExistence type="predicted"/>
<dbReference type="GeneID" id="28997763"/>
<protein>
    <submittedName>
        <fullName evidence="1">Uncharacterized protein</fullName>
    </submittedName>
</protein>
<dbReference type="AlphaFoldDB" id="A0A167KTK9"/>
<keyword evidence="2" id="KW-1185">Reference proteome</keyword>
<dbReference type="Proteomes" id="UP000077315">
    <property type="component" value="Unassembled WGS sequence"/>
</dbReference>
<evidence type="ECO:0000313" key="1">
    <source>
        <dbReference type="EMBL" id="OAD68847.1"/>
    </source>
</evidence>
<dbReference type="RefSeq" id="XP_018286887.1">
    <property type="nucleotide sequence ID" value="XM_018436857.1"/>
</dbReference>
<sequence length="119" mass="14143">MFSFKFMYKDSQGKNINKNGSQALSHIIDENCHRFKTIEKRLTNEYKNCIKEFVAKDASVYVKDMIDYLVLVFGKINMSKETFKTFIVNECNLTFEKIYKQPIAKNSKKNIKVRYSWIM</sequence>
<name>A0A167KTK9_PHYB8</name>
<evidence type="ECO:0000313" key="2">
    <source>
        <dbReference type="Proteomes" id="UP000077315"/>
    </source>
</evidence>
<organism evidence="1 2">
    <name type="scientific">Phycomyces blakesleeanus (strain ATCC 8743b / DSM 1359 / FGSC 10004 / NBRC 33097 / NRRL 1555)</name>
    <dbReference type="NCBI Taxonomy" id="763407"/>
    <lineage>
        <taxon>Eukaryota</taxon>
        <taxon>Fungi</taxon>
        <taxon>Fungi incertae sedis</taxon>
        <taxon>Mucoromycota</taxon>
        <taxon>Mucoromycotina</taxon>
        <taxon>Mucoromycetes</taxon>
        <taxon>Mucorales</taxon>
        <taxon>Phycomycetaceae</taxon>
        <taxon>Phycomyces</taxon>
    </lineage>
</organism>